<keyword evidence="6" id="KW-0479">Metal-binding</keyword>
<evidence type="ECO:0000256" key="9">
    <source>
        <dbReference type="ARBA" id="ARBA00022842"/>
    </source>
</evidence>
<evidence type="ECO:0000256" key="10">
    <source>
        <dbReference type="ARBA" id="ARBA00032441"/>
    </source>
</evidence>
<evidence type="ECO:0000256" key="3">
    <source>
        <dbReference type="ARBA" id="ARBA00019010"/>
    </source>
</evidence>
<keyword evidence="7" id="KW-0547">Nucleotide-binding</keyword>
<dbReference type="NCBIfam" id="TIGR00150">
    <property type="entry name" value="T6A_YjeE"/>
    <property type="match status" value="1"/>
</dbReference>
<dbReference type="GO" id="GO:0005524">
    <property type="term" value="F:ATP binding"/>
    <property type="evidence" value="ECO:0007669"/>
    <property type="project" value="UniProtKB-KW"/>
</dbReference>
<dbReference type="GO" id="GO:0016740">
    <property type="term" value="F:transferase activity"/>
    <property type="evidence" value="ECO:0007669"/>
    <property type="project" value="UniProtKB-KW"/>
</dbReference>
<comment type="similarity">
    <text evidence="2">Belongs to the TsaE family.</text>
</comment>
<keyword evidence="5" id="KW-0819">tRNA processing</keyword>
<dbReference type="Pfam" id="PF02367">
    <property type="entry name" value="TsaE"/>
    <property type="match status" value="1"/>
</dbReference>
<keyword evidence="11" id="KW-0808">Transferase</keyword>
<evidence type="ECO:0000256" key="7">
    <source>
        <dbReference type="ARBA" id="ARBA00022741"/>
    </source>
</evidence>
<dbReference type="PANTHER" id="PTHR33540">
    <property type="entry name" value="TRNA THREONYLCARBAMOYLADENOSINE BIOSYNTHESIS PROTEIN TSAE"/>
    <property type="match status" value="1"/>
</dbReference>
<keyword evidence="9" id="KW-0460">Magnesium</keyword>
<evidence type="ECO:0000256" key="1">
    <source>
        <dbReference type="ARBA" id="ARBA00004496"/>
    </source>
</evidence>
<reference evidence="11 12" key="1">
    <citation type="submission" date="2019-02" db="EMBL/GenBank/DDBJ databases">
        <title>Pedobacter sp. RP-3-8 sp. nov., isolated from Arctic soil.</title>
        <authorList>
            <person name="Dahal R.H."/>
        </authorList>
    </citation>
    <scope>NUCLEOTIDE SEQUENCE [LARGE SCALE GENOMIC DNA]</scope>
    <source>
        <strain evidence="11 12">RP-3-8</strain>
    </source>
</reference>
<proteinExistence type="inferred from homology"/>
<comment type="subcellular location">
    <subcellularLocation>
        <location evidence="1">Cytoplasm</location>
    </subcellularLocation>
</comment>
<evidence type="ECO:0000256" key="8">
    <source>
        <dbReference type="ARBA" id="ARBA00022840"/>
    </source>
</evidence>
<evidence type="ECO:0000256" key="2">
    <source>
        <dbReference type="ARBA" id="ARBA00007599"/>
    </source>
</evidence>
<dbReference type="GO" id="GO:0005737">
    <property type="term" value="C:cytoplasm"/>
    <property type="evidence" value="ECO:0007669"/>
    <property type="project" value="UniProtKB-SubCell"/>
</dbReference>
<organism evidence="11 12">
    <name type="scientific">Pedobacter hiemivivus</name>
    <dbReference type="NCBI Taxonomy" id="2530454"/>
    <lineage>
        <taxon>Bacteria</taxon>
        <taxon>Pseudomonadati</taxon>
        <taxon>Bacteroidota</taxon>
        <taxon>Sphingobacteriia</taxon>
        <taxon>Sphingobacteriales</taxon>
        <taxon>Sphingobacteriaceae</taxon>
        <taxon>Pedobacter</taxon>
    </lineage>
</organism>
<keyword evidence="8" id="KW-0067">ATP-binding</keyword>
<evidence type="ECO:0000256" key="5">
    <source>
        <dbReference type="ARBA" id="ARBA00022694"/>
    </source>
</evidence>
<keyword evidence="4" id="KW-0963">Cytoplasm</keyword>
<dbReference type="GO" id="GO:0046872">
    <property type="term" value="F:metal ion binding"/>
    <property type="evidence" value="ECO:0007669"/>
    <property type="project" value="UniProtKB-KW"/>
</dbReference>
<gene>
    <name evidence="11" type="primary">tsaE</name>
    <name evidence="11" type="ORF">EZ444_16525</name>
</gene>
<dbReference type="Gene3D" id="3.40.50.300">
    <property type="entry name" value="P-loop containing nucleotide triphosphate hydrolases"/>
    <property type="match status" value="1"/>
</dbReference>
<comment type="caution">
    <text evidence="11">The sequence shown here is derived from an EMBL/GenBank/DDBJ whole genome shotgun (WGS) entry which is preliminary data.</text>
</comment>
<name>A0A4R0N5E4_9SPHI</name>
<dbReference type="InterPro" id="IPR003442">
    <property type="entry name" value="T6A_TsaE"/>
</dbReference>
<dbReference type="SUPFAM" id="SSF52540">
    <property type="entry name" value="P-loop containing nucleoside triphosphate hydrolases"/>
    <property type="match status" value="1"/>
</dbReference>
<dbReference type="InterPro" id="IPR027417">
    <property type="entry name" value="P-loop_NTPase"/>
</dbReference>
<dbReference type="RefSeq" id="WP_131610251.1">
    <property type="nucleotide sequence ID" value="NZ_SJSM01000010.1"/>
</dbReference>
<evidence type="ECO:0000256" key="6">
    <source>
        <dbReference type="ARBA" id="ARBA00022723"/>
    </source>
</evidence>
<dbReference type="PANTHER" id="PTHR33540:SF2">
    <property type="entry name" value="TRNA THREONYLCARBAMOYLADENOSINE BIOSYNTHESIS PROTEIN TSAE"/>
    <property type="match status" value="1"/>
</dbReference>
<evidence type="ECO:0000313" key="12">
    <source>
        <dbReference type="Proteomes" id="UP000291117"/>
    </source>
</evidence>
<dbReference type="GO" id="GO:0002949">
    <property type="term" value="P:tRNA threonylcarbamoyladenosine modification"/>
    <property type="evidence" value="ECO:0007669"/>
    <property type="project" value="InterPro"/>
</dbReference>
<dbReference type="EMBL" id="SJSM01000010">
    <property type="protein sequence ID" value="TCC95105.1"/>
    <property type="molecule type" value="Genomic_DNA"/>
</dbReference>
<dbReference type="Proteomes" id="UP000291117">
    <property type="component" value="Unassembled WGS sequence"/>
</dbReference>
<sequence length="141" mass="15970">METIKIEVNGLGGLENAAKRIIEATQDDQIFIFEGEMGAGKTTLIKALAKELGVTKVVTSPTFSIVNEYDANGKVIYHFDFYRIKNLQEAYDIGYEEYFYSGNICFIEWPEKIAPLLPLHFVKIEISAQNENDRILSISKI</sequence>
<dbReference type="AlphaFoldDB" id="A0A4R0N5E4"/>
<evidence type="ECO:0000313" key="11">
    <source>
        <dbReference type="EMBL" id="TCC95105.1"/>
    </source>
</evidence>
<dbReference type="OrthoDB" id="9815896at2"/>
<accession>A0A4R0N5E4</accession>
<protein>
    <recommendedName>
        <fullName evidence="3">tRNA threonylcarbamoyladenosine biosynthesis protein TsaE</fullName>
    </recommendedName>
    <alternativeName>
        <fullName evidence="10">t(6)A37 threonylcarbamoyladenosine biosynthesis protein TsaE</fullName>
    </alternativeName>
</protein>
<keyword evidence="12" id="KW-1185">Reference proteome</keyword>
<evidence type="ECO:0000256" key="4">
    <source>
        <dbReference type="ARBA" id="ARBA00022490"/>
    </source>
</evidence>